<organism evidence="5">
    <name type="scientific">freshwater metagenome</name>
    <dbReference type="NCBI Taxonomy" id="449393"/>
    <lineage>
        <taxon>unclassified sequences</taxon>
        <taxon>metagenomes</taxon>
        <taxon>ecological metagenomes</taxon>
    </lineage>
</organism>
<proteinExistence type="predicted"/>
<dbReference type="InterPro" id="IPR000524">
    <property type="entry name" value="Tscrpt_reg_HTH_GntR"/>
</dbReference>
<dbReference type="PANTHER" id="PTHR43537">
    <property type="entry name" value="TRANSCRIPTIONAL REGULATOR, GNTR FAMILY"/>
    <property type="match status" value="1"/>
</dbReference>
<name>A0A6J6Q9R3_9ZZZZ</name>
<dbReference type="InterPro" id="IPR036390">
    <property type="entry name" value="WH_DNA-bd_sf"/>
</dbReference>
<accession>A0A6J6Q9R3</accession>
<dbReference type="CDD" id="cd07377">
    <property type="entry name" value="WHTH_GntR"/>
    <property type="match status" value="1"/>
</dbReference>
<dbReference type="PROSITE" id="PS50949">
    <property type="entry name" value="HTH_GNTR"/>
    <property type="match status" value="1"/>
</dbReference>
<reference evidence="5" key="1">
    <citation type="submission" date="2020-05" db="EMBL/GenBank/DDBJ databases">
        <authorList>
            <person name="Chiriac C."/>
            <person name="Salcher M."/>
            <person name="Ghai R."/>
            <person name="Kavagutti S V."/>
        </authorList>
    </citation>
    <scope>NUCLEOTIDE SEQUENCE</scope>
</reference>
<keyword evidence="2" id="KW-0238">DNA-binding</keyword>
<feature type="domain" description="HTH gntR-type" evidence="4">
    <location>
        <begin position="31"/>
        <end position="98"/>
    </location>
</feature>
<evidence type="ECO:0000256" key="2">
    <source>
        <dbReference type="ARBA" id="ARBA00023125"/>
    </source>
</evidence>
<dbReference type="InterPro" id="IPR011711">
    <property type="entry name" value="GntR_C"/>
</dbReference>
<dbReference type="Gene3D" id="1.20.120.530">
    <property type="entry name" value="GntR ligand-binding domain-like"/>
    <property type="match status" value="1"/>
</dbReference>
<keyword evidence="1" id="KW-0805">Transcription regulation</keyword>
<dbReference type="Gene3D" id="1.10.10.10">
    <property type="entry name" value="Winged helix-like DNA-binding domain superfamily/Winged helix DNA-binding domain"/>
    <property type="match status" value="1"/>
</dbReference>
<dbReference type="AlphaFoldDB" id="A0A6J6Q9R3"/>
<evidence type="ECO:0000256" key="1">
    <source>
        <dbReference type="ARBA" id="ARBA00023015"/>
    </source>
</evidence>
<evidence type="ECO:0000313" key="5">
    <source>
        <dbReference type="EMBL" id="CAB4705528.1"/>
    </source>
</evidence>
<dbReference type="GO" id="GO:0003677">
    <property type="term" value="F:DNA binding"/>
    <property type="evidence" value="ECO:0007669"/>
    <property type="project" value="UniProtKB-KW"/>
</dbReference>
<sequence length="234" mass="26604">MPVTQQTTETVEAQPLVPPIQLPVKRTRTDGPRRDAVLEVLRQEITMGRYDDGERLVEDRIARELDTSRGPVREALRQLEHEGLVVSYPYRGAVVLGVSEEEVQQVLIPVRLTLEKFSYLKVLERMDDADFAELAKEVWTMQEAAAANDLLRSVEADIRFHEYILSRSGQAHTAQVWRSIQPRIRAYFFRYGKEADLNRIAFEHGDLLQTLQSGDAAAIMGALENHITIRTPAP</sequence>
<dbReference type="SUPFAM" id="SSF48008">
    <property type="entry name" value="GntR ligand-binding domain-like"/>
    <property type="match status" value="1"/>
</dbReference>
<gene>
    <name evidence="5" type="ORF">UFOPK2399_01637</name>
</gene>
<dbReference type="SMART" id="SM00895">
    <property type="entry name" value="FCD"/>
    <property type="match status" value="1"/>
</dbReference>
<evidence type="ECO:0000259" key="4">
    <source>
        <dbReference type="PROSITE" id="PS50949"/>
    </source>
</evidence>
<dbReference type="SMART" id="SM00345">
    <property type="entry name" value="HTH_GNTR"/>
    <property type="match status" value="1"/>
</dbReference>
<protein>
    <submittedName>
        <fullName evidence="5">Unannotated protein</fullName>
    </submittedName>
</protein>
<dbReference type="InterPro" id="IPR036388">
    <property type="entry name" value="WH-like_DNA-bd_sf"/>
</dbReference>
<dbReference type="Pfam" id="PF00392">
    <property type="entry name" value="GntR"/>
    <property type="match status" value="1"/>
</dbReference>
<dbReference type="SUPFAM" id="SSF46785">
    <property type="entry name" value="Winged helix' DNA-binding domain"/>
    <property type="match status" value="1"/>
</dbReference>
<dbReference type="EMBL" id="CAEZXP010000006">
    <property type="protein sequence ID" value="CAB4705528.1"/>
    <property type="molecule type" value="Genomic_DNA"/>
</dbReference>
<dbReference type="InterPro" id="IPR008920">
    <property type="entry name" value="TF_FadR/GntR_C"/>
</dbReference>
<dbReference type="GO" id="GO:0003700">
    <property type="term" value="F:DNA-binding transcription factor activity"/>
    <property type="evidence" value="ECO:0007669"/>
    <property type="project" value="InterPro"/>
</dbReference>
<dbReference type="Pfam" id="PF07729">
    <property type="entry name" value="FCD"/>
    <property type="match status" value="1"/>
</dbReference>
<keyword evidence="3" id="KW-0804">Transcription</keyword>
<evidence type="ECO:0000256" key="3">
    <source>
        <dbReference type="ARBA" id="ARBA00023163"/>
    </source>
</evidence>
<dbReference type="PANTHER" id="PTHR43537:SF45">
    <property type="entry name" value="GNTR FAMILY REGULATORY PROTEIN"/>
    <property type="match status" value="1"/>
</dbReference>